<evidence type="ECO:0000313" key="1">
    <source>
        <dbReference type="EMBL" id="KAJ9067372.1"/>
    </source>
</evidence>
<protein>
    <submittedName>
        <fullName evidence="1">Uncharacterized protein</fullName>
    </submittedName>
</protein>
<organism evidence="1 2">
    <name type="scientific">Entomophthora muscae</name>
    <dbReference type="NCBI Taxonomy" id="34485"/>
    <lineage>
        <taxon>Eukaryota</taxon>
        <taxon>Fungi</taxon>
        <taxon>Fungi incertae sedis</taxon>
        <taxon>Zoopagomycota</taxon>
        <taxon>Entomophthoromycotina</taxon>
        <taxon>Entomophthoromycetes</taxon>
        <taxon>Entomophthorales</taxon>
        <taxon>Entomophthoraceae</taxon>
        <taxon>Entomophthora</taxon>
    </lineage>
</organism>
<comment type="caution">
    <text evidence="1">The sequence shown here is derived from an EMBL/GenBank/DDBJ whole genome shotgun (WGS) entry which is preliminary data.</text>
</comment>
<name>A0ACC2SYF4_9FUNG</name>
<dbReference type="Proteomes" id="UP001165960">
    <property type="component" value="Unassembled WGS sequence"/>
</dbReference>
<gene>
    <name evidence="1" type="ORF">DSO57_1000281</name>
</gene>
<proteinExistence type="predicted"/>
<sequence>MVATPPVNNTINNCTCYKCGQLGHLSWDFKQPKANVRHLKQEDTWKTHGRTRMKKRTEKKTVRSKKLLSSQVEEKTLTASSSQPSPPIDLDPDAPDRNCQPVGPRSLP</sequence>
<evidence type="ECO:0000313" key="2">
    <source>
        <dbReference type="Proteomes" id="UP001165960"/>
    </source>
</evidence>
<keyword evidence="2" id="KW-1185">Reference proteome</keyword>
<accession>A0ACC2SYF4</accession>
<reference evidence="1" key="1">
    <citation type="submission" date="2022-04" db="EMBL/GenBank/DDBJ databases">
        <title>Genome of the entomopathogenic fungus Entomophthora muscae.</title>
        <authorList>
            <person name="Elya C."/>
            <person name="Lovett B.R."/>
            <person name="Lee E."/>
            <person name="Macias A.M."/>
            <person name="Hajek A.E."/>
            <person name="De Bivort B.L."/>
            <person name="Kasson M.T."/>
            <person name="De Fine Licht H.H."/>
            <person name="Stajich J.E."/>
        </authorList>
    </citation>
    <scope>NUCLEOTIDE SEQUENCE</scope>
    <source>
        <strain evidence="1">Berkeley</strain>
    </source>
</reference>
<dbReference type="EMBL" id="QTSX02004261">
    <property type="protein sequence ID" value="KAJ9067372.1"/>
    <property type="molecule type" value="Genomic_DNA"/>
</dbReference>